<dbReference type="HAMAP" id="MF_04133">
    <property type="entry name" value="CAPSID_LAMBDA"/>
    <property type="match status" value="1"/>
</dbReference>
<evidence type="ECO:0000313" key="1">
    <source>
        <dbReference type="EMBL" id="PKR50774.1"/>
    </source>
</evidence>
<dbReference type="Gene3D" id="3.15.30.10">
    <property type="entry name" value="putative capsid protein of prophage domain like"/>
    <property type="match status" value="1"/>
</dbReference>
<evidence type="ECO:0000313" key="2">
    <source>
        <dbReference type="Proteomes" id="UP000233597"/>
    </source>
</evidence>
<comment type="caution">
    <text evidence="1">The sequence shown here is derived from an EMBL/GenBank/DDBJ whole genome shotgun (WGS) entry which is preliminary data.</text>
</comment>
<dbReference type="InterPro" id="IPR005564">
    <property type="entry name" value="Major_capsid_GpE"/>
</dbReference>
<dbReference type="Pfam" id="PF03864">
    <property type="entry name" value="Phage_cap_E"/>
    <property type="match status" value="1"/>
</dbReference>
<dbReference type="AlphaFoldDB" id="A0A2N3KJP8"/>
<dbReference type="Gene3D" id="3.30.1930.10">
    <property type="entry name" value="capsid protein of prophage domain"/>
    <property type="match status" value="1"/>
</dbReference>
<dbReference type="Proteomes" id="UP000233597">
    <property type="component" value="Unassembled WGS sequence"/>
</dbReference>
<reference evidence="1 2" key="1">
    <citation type="submission" date="2017-09" db="EMBL/GenBank/DDBJ databases">
        <title>Biodiversity and function of Thalassospira species in the particle-attached aromatic-hydrocarbon-degrading consortia from the surface seawater of the South China Sea.</title>
        <authorList>
            <person name="Dong C."/>
            <person name="Liu R."/>
            <person name="Shao Z."/>
        </authorList>
    </citation>
    <scope>NUCLEOTIDE SEQUENCE [LARGE SCALE GENOMIC DNA]</scope>
    <source>
        <strain evidence="1 2">CSC1P2</strain>
    </source>
</reference>
<gene>
    <name evidence="1" type="ORF">COO20_20265</name>
</gene>
<accession>A0A2N3KJP8</accession>
<dbReference type="OrthoDB" id="5449178at2"/>
<protein>
    <recommendedName>
        <fullName evidence="3">Major capsid protein E</fullName>
    </recommendedName>
</protein>
<sequence length="339" mass="37099">MDIYSTIELLGVLRRFEAPDMFILDRYFPGFVTSTKSEIAMDKIIKGKKLAPFVLPTAKAKAGIREGFSTMTFAPATLKPMDVVDPEILVKRMAGEAIGAGSLDPAARRDAIIGEILLDHRDRISRRMLWMAWQALRTGKVIVEGPEYPSTTVDYNRDPLLTKALLAAAKWSNEDADIIGDLEDWAADIQDKSGAVVTDVFMSPTVWKYVRKNPAILAVLDNRRATSSVVELGPASSKVVRQVGQIGDFTFYVYAETYEDDDGNTVPYIGTNEVVMTGPAIEGTKAYGAILDKGAGYQPMEIYPAMIEEQNPSVESVLTQSRPLIVPGNINASLSATVL</sequence>
<evidence type="ECO:0008006" key="3">
    <source>
        <dbReference type="Google" id="ProtNLM"/>
    </source>
</evidence>
<dbReference type="EMBL" id="NWTK01000015">
    <property type="protein sequence ID" value="PKR50774.1"/>
    <property type="molecule type" value="Genomic_DNA"/>
</dbReference>
<organism evidence="1 2">
    <name type="scientific">Thalassospira marina</name>
    <dbReference type="NCBI Taxonomy" id="2048283"/>
    <lineage>
        <taxon>Bacteria</taxon>
        <taxon>Pseudomonadati</taxon>
        <taxon>Pseudomonadota</taxon>
        <taxon>Alphaproteobacteria</taxon>
        <taxon>Rhodospirillales</taxon>
        <taxon>Thalassospiraceae</taxon>
        <taxon>Thalassospira</taxon>
    </lineage>
</organism>
<proteinExistence type="inferred from homology"/>
<name>A0A2N3KJP8_9PROT</name>
<dbReference type="RefSeq" id="WP_101269892.1">
    <property type="nucleotide sequence ID" value="NZ_NWTK01000015.1"/>
</dbReference>